<proteinExistence type="predicted"/>
<reference evidence="2 3" key="1">
    <citation type="journal article" date="2014" name="Int. J. Syst. Evol. Microbiol.">
        <title>Complete genome sequence of Corynebacterium casei LMG S-19264T (=DSM 44701T), isolated from a smear-ripened cheese.</title>
        <authorList>
            <consortium name="US DOE Joint Genome Institute (JGI-PGF)"/>
            <person name="Walter F."/>
            <person name="Albersmeier A."/>
            <person name="Kalinowski J."/>
            <person name="Ruckert C."/>
        </authorList>
    </citation>
    <scope>NUCLEOTIDE SEQUENCE [LARGE SCALE GENOMIC DNA]</scope>
    <source>
        <strain evidence="2 3">CGMCC 1.9161</strain>
    </source>
</reference>
<dbReference type="Pfam" id="PF14252">
    <property type="entry name" value="DUF4347"/>
    <property type="match status" value="1"/>
</dbReference>
<evidence type="ECO:0000313" key="2">
    <source>
        <dbReference type="EMBL" id="GGK47346.1"/>
    </source>
</evidence>
<dbReference type="InterPro" id="IPR025592">
    <property type="entry name" value="DUF4347"/>
</dbReference>
<comment type="caution">
    <text evidence="2">The sequence shown here is derived from an EMBL/GenBank/DDBJ whole genome shotgun (WGS) entry which is preliminary data.</text>
</comment>
<dbReference type="AlphaFoldDB" id="A0A917QEU6"/>
<name>A0A917QEU6_9HYPH</name>
<keyword evidence="3" id="KW-1185">Reference proteome</keyword>
<accession>A0A917QEU6</accession>
<protein>
    <recommendedName>
        <fullName evidence="1">DUF4347 domain-containing protein</fullName>
    </recommendedName>
</protein>
<dbReference type="SUPFAM" id="SSF69318">
    <property type="entry name" value="Integrin alpha N-terminal domain"/>
    <property type="match status" value="1"/>
</dbReference>
<feature type="domain" description="DUF4347" evidence="1">
    <location>
        <begin position="3"/>
        <end position="129"/>
    </location>
</feature>
<gene>
    <name evidence="2" type="ORF">GCM10011322_38040</name>
</gene>
<evidence type="ECO:0000313" key="3">
    <source>
        <dbReference type="Proteomes" id="UP000600449"/>
    </source>
</evidence>
<evidence type="ECO:0000259" key="1">
    <source>
        <dbReference type="Pfam" id="PF14252"/>
    </source>
</evidence>
<dbReference type="Proteomes" id="UP000600449">
    <property type="component" value="Unassembled WGS sequence"/>
</dbReference>
<organism evidence="2 3">
    <name type="scientific">Salinarimonas ramus</name>
    <dbReference type="NCBI Taxonomy" id="690164"/>
    <lineage>
        <taxon>Bacteria</taxon>
        <taxon>Pseudomonadati</taxon>
        <taxon>Pseudomonadota</taxon>
        <taxon>Alphaproteobacteria</taxon>
        <taxon>Hyphomicrobiales</taxon>
        <taxon>Salinarimonadaceae</taxon>
        <taxon>Salinarimonas</taxon>
    </lineage>
</organism>
<dbReference type="EMBL" id="BMMF01000012">
    <property type="protein sequence ID" value="GGK47346.1"/>
    <property type="molecule type" value="Genomic_DNA"/>
</dbReference>
<dbReference type="InterPro" id="IPR028994">
    <property type="entry name" value="Integrin_alpha_N"/>
</dbReference>
<sequence>MKAGSTGLRQIADALAARDEVTALHIVAHGWDGHLRLGDLTISAETLEEHRAALERIGSLLQDGTDILLYGCNVAATEYGQAFVSSLAAITGADVAASGDLTGAAAFGGDWDLEFRAGRIEVELIASEEFDGVLSPTWAPSANPFTGISALNRDGNNGSVVLVGDFDTDGDVDVFAFDTNALPTGLNPGGQMLLNGGSGNFTEVRGTASDPFAGLVNSYTNGSGSTFTINAPALIDRDAFVADFDGDGDLDILNRGWNYNSGSKYFETQMDRLTLRDLGPLIPSQEFPRSIATAITVQLCSSVTSIATATSTSSPSTPTRYLLDPTPAGRCC</sequence>